<dbReference type="SUPFAM" id="SSF53254">
    <property type="entry name" value="Phosphoglycerate mutase-like"/>
    <property type="match status" value="1"/>
</dbReference>
<evidence type="ECO:0000313" key="2">
    <source>
        <dbReference type="EMBL" id="AUQ93061.1"/>
    </source>
</evidence>
<gene>
    <name evidence="2" type="ORF">PhaeoP66_00233</name>
    <name evidence="3" type="ORF">PhaeoP88_03134</name>
</gene>
<dbReference type="GeneID" id="57289779"/>
<evidence type="ECO:0000313" key="3">
    <source>
        <dbReference type="EMBL" id="AUR00465.1"/>
    </source>
</evidence>
<dbReference type="SMART" id="SM00855">
    <property type="entry name" value="PGAM"/>
    <property type="match status" value="1"/>
</dbReference>
<dbReference type="CDD" id="cd07067">
    <property type="entry name" value="HP_PGM_like"/>
    <property type="match status" value="1"/>
</dbReference>
<dbReference type="PANTHER" id="PTHR47623">
    <property type="entry name" value="OS09G0287300 PROTEIN"/>
    <property type="match status" value="1"/>
</dbReference>
<dbReference type="InterPro" id="IPR029033">
    <property type="entry name" value="His_PPase_superfam"/>
</dbReference>
<evidence type="ECO:0000313" key="5">
    <source>
        <dbReference type="Proteomes" id="UP000236536"/>
    </source>
</evidence>
<proteinExistence type="predicted"/>
<dbReference type="Gene3D" id="3.40.50.1240">
    <property type="entry name" value="Phosphoglycerate mutase-like"/>
    <property type="match status" value="1"/>
</dbReference>
<dbReference type="PANTHER" id="PTHR47623:SF1">
    <property type="entry name" value="OS09G0287300 PROTEIN"/>
    <property type="match status" value="1"/>
</dbReference>
<dbReference type="RefSeq" id="WP_014875968.1">
    <property type="nucleotide sequence ID" value="NZ_BSKP01000001.1"/>
</dbReference>
<dbReference type="Proteomes" id="UP000236447">
    <property type="component" value="Chromosome"/>
</dbReference>
<dbReference type="Pfam" id="PF00300">
    <property type="entry name" value="His_Phos_1"/>
    <property type="match status" value="1"/>
</dbReference>
<dbReference type="EMBL" id="CP010705">
    <property type="protein sequence ID" value="AUQ93061.1"/>
    <property type="molecule type" value="Genomic_DNA"/>
</dbReference>
<dbReference type="AlphaFoldDB" id="A0A135IIX7"/>
<keyword evidence="5" id="KW-1185">Reference proteome</keyword>
<dbReference type="EMBL" id="CP010725">
    <property type="protein sequence ID" value="AUR00465.1"/>
    <property type="molecule type" value="Genomic_DNA"/>
</dbReference>
<organism evidence="3 4">
    <name type="scientific">Phaeobacter inhibens</name>
    <dbReference type="NCBI Taxonomy" id="221822"/>
    <lineage>
        <taxon>Bacteria</taxon>
        <taxon>Pseudomonadati</taxon>
        <taxon>Pseudomonadota</taxon>
        <taxon>Alphaproteobacteria</taxon>
        <taxon>Rhodobacterales</taxon>
        <taxon>Roseobacteraceae</taxon>
        <taxon>Phaeobacter</taxon>
    </lineage>
</organism>
<name>A0A135IIX7_9RHOB</name>
<reference evidence="2 5" key="3">
    <citation type="journal article" date="2017" name="Int. J. Syst. Evol. Microbiol.">
        <title>Adaptation of Surface-Associated Bacteria to the Open Ocean: A Genomically Distinct Subpopulation of Phaeobacter gallaeciensis Colonizes Pacific Mesozooplankton.</title>
        <authorList>
            <person name="Freese H.M."/>
            <person name="Methner A."/>
            <person name="Overmann J."/>
        </authorList>
    </citation>
    <scope>NUCLEOTIDE SEQUENCE [LARGE SCALE GENOMIC DNA]</scope>
    <source>
        <strain evidence="2 5">P66</strain>
    </source>
</reference>
<dbReference type="OMA" id="HAKSDWP"/>
<accession>A0A135IIX7</accession>
<evidence type="ECO:0000313" key="4">
    <source>
        <dbReference type="Proteomes" id="UP000236447"/>
    </source>
</evidence>
<sequence length="165" mass="18330">MTCTLILTRHAKSAWDTSAPSDHARPLNNRGRHSAAAVGTWLREIGMIPDQVISSSAQRTRETCDLMELGAPAVFIERLYHASAEILFQVLREAEHKRVLILGHNPGLAAFAHSIVRHPPDHSRFDDFPTGATLIARFDIDRWADLTWSSGKVAEFTVPRELLGA</sequence>
<feature type="binding site" evidence="1">
    <location>
        <position position="59"/>
    </location>
    <ligand>
        <name>substrate</name>
    </ligand>
</feature>
<protein>
    <submittedName>
        <fullName evidence="3">Phosphoglycerate mutase-like protein</fullName>
    </submittedName>
</protein>
<reference evidence="3 4" key="1">
    <citation type="journal article" date="2017" name="Front. Microbiol.">
        <title>Phaeobacter piscinae sp. nov., a species of the Roseobacter group and potential aquaculture probiont.</title>
        <authorList>
            <person name="Sonnenschein E.C."/>
            <person name="Phippen C.B.W."/>
            <person name="Nielsen K.F."/>
            <person name="Mateiu R.V."/>
            <person name="Melchiorsen J."/>
            <person name="Gram L."/>
            <person name="Overmann J."/>
            <person name="Freese H.M."/>
        </authorList>
    </citation>
    <scope>NUCLEOTIDE SEQUENCE [LARGE SCALE GENOMIC DNA]</scope>
    <source>
        <strain evidence="3 4">P88</strain>
    </source>
</reference>
<dbReference type="Proteomes" id="UP000236536">
    <property type="component" value="Chromosome"/>
</dbReference>
<reference evidence="4 5" key="2">
    <citation type="journal article" date="2017" name="Genome Biol. Evol.">
        <title>Trajectories and Drivers of Genome Evolution in Surface-Associated Marine Phaeobacter.</title>
        <authorList>
            <person name="Freese H.M."/>
            <person name="Sikorski J."/>
            <person name="Bunk B."/>
            <person name="Scheuner C."/>
            <person name="Meier-Kolthoff J.P."/>
            <person name="Sproer C."/>
            <person name="Gram L."/>
            <person name="Overmann J."/>
        </authorList>
    </citation>
    <scope>NUCLEOTIDE SEQUENCE [LARGE SCALE GENOMIC DNA]</scope>
    <source>
        <strain evidence="2 5">P66</strain>
        <strain evidence="3 4">P88</strain>
    </source>
</reference>
<evidence type="ECO:0000256" key="1">
    <source>
        <dbReference type="PIRSR" id="PIRSR613078-2"/>
    </source>
</evidence>
<dbReference type="InterPro" id="IPR013078">
    <property type="entry name" value="His_Pase_superF_clade-1"/>
</dbReference>